<dbReference type="Pfam" id="PF11055">
    <property type="entry name" value="Gsf2"/>
    <property type="match status" value="1"/>
</dbReference>
<accession>A0A1H6PVE1</accession>
<gene>
    <name evidence="2" type="ORF">B0I71DRAFT_118673</name>
    <name evidence="1" type="ORF">YALI1_D03412g</name>
</gene>
<reference evidence="2 4" key="2">
    <citation type="submission" date="2018-07" db="EMBL/GenBank/DDBJ databases">
        <title>Draft Genome Assemblies for Five Robust Yarrowia lipolytica Strains Exhibiting High Lipid Production and Pentose Sugar Utilization and Sugar Alcohol Secretion from Undetoxified Lignocellulosic Biomass Hydrolysates.</title>
        <authorList>
            <consortium name="DOE Joint Genome Institute"/>
            <person name="Walker C."/>
            <person name="Ryu S."/>
            <person name="Na H."/>
            <person name="Zane M."/>
            <person name="LaButti K."/>
            <person name="Lipzen A."/>
            <person name="Haridas S."/>
            <person name="Barry K."/>
            <person name="Grigoriev I.V."/>
            <person name="Quarterman J."/>
            <person name="Slininger P."/>
            <person name="Dien B."/>
            <person name="Trinh C.T."/>
        </authorList>
    </citation>
    <scope>NUCLEOTIDE SEQUENCE [LARGE SCALE GENOMIC DNA]</scope>
    <source>
        <strain evidence="2 4">YB392</strain>
    </source>
</reference>
<dbReference type="EMBL" id="CP017556">
    <property type="protein sequence ID" value="AOW03496.1"/>
    <property type="molecule type" value="Genomic_DNA"/>
</dbReference>
<dbReference type="VEuPathDB" id="FungiDB:YALI0_D02739g"/>
<dbReference type="RefSeq" id="XP_502338.1">
    <property type="nucleotide sequence ID" value="XM_502338.1"/>
</dbReference>
<organism evidence="1 3">
    <name type="scientific">Yarrowia lipolytica</name>
    <name type="common">Candida lipolytica</name>
    <dbReference type="NCBI Taxonomy" id="4952"/>
    <lineage>
        <taxon>Eukaryota</taxon>
        <taxon>Fungi</taxon>
        <taxon>Dikarya</taxon>
        <taxon>Ascomycota</taxon>
        <taxon>Saccharomycotina</taxon>
        <taxon>Dipodascomycetes</taxon>
        <taxon>Dipodascales</taxon>
        <taxon>Dipodascales incertae sedis</taxon>
        <taxon>Yarrowia</taxon>
    </lineage>
</organism>
<dbReference type="Proteomes" id="UP000256601">
    <property type="component" value="Unassembled WGS sequence"/>
</dbReference>
<name>A0A1H6PVE1_YARLL</name>
<reference evidence="1 3" key="1">
    <citation type="journal article" date="2016" name="PLoS ONE">
        <title>Sequence Assembly of Yarrowia lipolytica Strain W29/CLIB89 Shows Transposable Element Diversity.</title>
        <authorList>
            <person name="Magnan C."/>
            <person name="Yu J."/>
            <person name="Chang I."/>
            <person name="Jahn E."/>
            <person name="Kanomata Y."/>
            <person name="Wu J."/>
            <person name="Zeller M."/>
            <person name="Oakes M."/>
            <person name="Baldi P."/>
            <person name="Sandmeyer S."/>
        </authorList>
    </citation>
    <scope>NUCLEOTIDE SEQUENCE [LARGE SCALE GENOMIC DNA]</scope>
    <source>
        <strain evidence="1">CLIB89</strain>
        <strain evidence="3">CLIB89(W29)</strain>
    </source>
</reference>
<dbReference type="VEuPathDB" id="FungiDB:YALI1_D03412g"/>
<dbReference type="EMBL" id="KZ858991">
    <property type="protein sequence ID" value="RDW25890.1"/>
    <property type="molecule type" value="Genomic_DNA"/>
</dbReference>
<dbReference type="KEGG" id="yli:2910540"/>
<evidence type="ECO:0000313" key="1">
    <source>
        <dbReference type="EMBL" id="AOW03496.1"/>
    </source>
</evidence>
<proteinExistence type="predicted"/>
<dbReference type="AlphaFoldDB" id="A0A1H6PVE1"/>
<dbReference type="Proteomes" id="UP000182444">
    <property type="component" value="Chromosome 1D"/>
</dbReference>
<dbReference type="eggNOG" id="ENOG502QT03">
    <property type="taxonomic scope" value="Eukaryota"/>
</dbReference>
<evidence type="ECO:0000313" key="2">
    <source>
        <dbReference type="EMBL" id="RDW25890.1"/>
    </source>
</evidence>
<evidence type="ECO:0000313" key="3">
    <source>
        <dbReference type="Proteomes" id="UP000182444"/>
    </source>
</evidence>
<protein>
    <submittedName>
        <fullName evidence="2">Glucose signaling factor 2-domain-containing protein</fullName>
    </submittedName>
</protein>
<sequence length="434" mass="49542">MSYVEEADKVSPEEQVQDIYIRFNEDNEKDYAFTVRASQKVSTLYRVFEVLPLSLRPSIFYEHKPLGFAISRQPGFLTTGGAFLFHERAHEDQWIERVDDDARIGEIAWDSQLFVPIWKEKNARKWAIMALFLVWLYTDLPDMVSPTPGIQLTTQLIRASYYVGDLVGVKFPEDDGSLDVPVWAWAFFAFHVLKCLTLYLVLWSGTMNPLSLNPFKARKMGAEGTRRLNQDVLQSIGWTGARRVTDDVWRREYREWVISSSGGIVEANDKGKLKELKEAGVWLEAGEGFSVKKTGYSKPVANITVSDDLTEMAPQYGISIDEDIENPTSAPAPDKNTLAVLEPSEAIKALDAFYENKFITKIPPSDLWFATLSAPTLQEMEDQEDQQKAGELLKKFLQRGPMYSDLTPLVRLRERWVTKGFVHRLKKPVVKKNE</sequence>
<dbReference type="OrthoDB" id="4076669at2759"/>
<dbReference type="GeneID" id="2910540"/>
<dbReference type="OMA" id="IMLAWLY"/>
<dbReference type="InterPro" id="IPR022757">
    <property type="entry name" value="Gsf2"/>
</dbReference>
<evidence type="ECO:0000313" key="4">
    <source>
        <dbReference type="Proteomes" id="UP000256601"/>
    </source>
</evidence>